<accession>A0A550BVK3</accession>
<evidence type="ECO:0000313" key="3">
    <source>
        <dbReference type="Proteomes" id="UP000320762"/>
    </source>
</evidence>
<proteinExistence type="predicted"/>
<name>A0A550BVK3_9AGAR</name>
<feature type="compositionally biased region" description="Polar residues" evidence="1">
    <location>
        <begin position="20"/>
        <end position="30"/>
    </location>
</feature>
<reference evidence="2 3" key="1">
    <citation type="journal article" date="2019" name="New Phytol.">
        <title>Comparative genomics reveals unique wood-decay strategies and fruiting body development in the Schizophyllaceae.</title>
        <authorList>
            <person name="Almasi E."/>
            <person name="Sahu N."/>
            <person name="Krizsan K."/>
            <person name="Balint B."/>
            <person name="Kovacs G.M."/>
            <person name="Kiss B."/>
            <person name="Cseklye J."/>
            <person name="Drula E."/>
            <person name="Henrissat B."/>
            <person name="Nagy I."/>
            <person name="Chovatia M."/>
            <person name="Adam C."/>
            <person name="LaButti K."/>
            <person name="Lipzen A."/>
            <person name="Riley R."/>
            <person name="Grigoriev I.V."/>
            <person name="Nagy L.G."/>
        </authorList>
    </citation>
    <scope>NUCLEOTIDE SEQUENCE [LARGE SCALE GENOMIC DNA]</scope>
    <source>
        <strain evidence="2 3">NL-1724</strain>
    </source>
</reference>
<gene>
    <name evidence="2" type="ORF">BD626DRAFT_518897</name>
</gene>
<feature type="compositionally biased region" description="Basic residues" evidence="1">
    <location>
        <begin position="65"/>
        <end position="80"/>
    </location>
</feature>
<feature type="non-terminal residue" evidence="2">
    <location>
        <position position="1"/>
    </location>
</feature>
<comment type="caution">
    <text evidence="2">The sequence shown here is derived from an EMBL/GenBank/DDBJ whole genome shotgun (WGS) entry which is preliminary data.</text>
</comment>
<protein>
    <submittedName>
        <fullName evidence="2">Uncharacterized protein</fullName>
    </submittedName>
</protein>
<organism evidence="2 3">
    <name type="scientific">Schizophyllum amplum</name>
    <dbReference type="NCBI Taxonomy" id="97359"/>
    <lineage>
        <taxon>Eukaryota</taxon>
        <taxon>Fungi</taxon>
        <taxon>Dikarya</taxon>
        <taxon>Basidiomycota</taxon>
        <taxon>Agaricomycotina</taxon>
        <taxon>Agaricomycetes</taxon>
        <taxon>Agaricomycetidae</taxon>
        <taxon>Agaricales</taxon>
        <taxon>Schizophyllaceae</taxon>
        <taxon>Schizophyllum</taxon>
    </lineage>
</organism>
<feature type="compositionally biased region" description="Basic and acidic residues" evidence="1">
    <location>
        <begin position="33"/>
        <end position="43"/>
    </location>
</feature>
<sequence length="104" mass="11391">MNFTHNGSTTGAGGPRSRRPSIQATRGTRSTPRKPEPRSKVPVDHLVVIRLGESCLYHHPPSPMRRVRQSKQRAQHRSPNRRAALVPSRSTSPGSDAPRAAGAR</sequence>
<dbReference type="AlphaFoldDB" id="A0A550BVK3"/>
<evidence type="ECO:0000313" key="2">
    <source>
        <dbReference type="EMBL" id="TRM56589.1"/>
    </source>
</evidence>
<dbReference type="Proteomes" id="UP000320762">
    <property type="component" value="Unassembled WGS sequence"/>
</dbReference>
<feature type="region of interest" description="Disordered" evidence="1">
    <location>
        <begin position="56"/>
        <end position="104"/>
    </location>
</feature>
<feature type="region of interest" description="Disordered" evidence="1">
    <location>
        <begin position="1"/>
        <end position="44"/>
    </location>
</feature>
<keyword evidence="3" id="KW-1185">Reference proteome</keyword>
<dbReference type="EMBL" id="VDMD01000065">
    <property type="protein sequence ID" value="TRM56589.1"/>
    <property type="molecule type" value="Genomic_DNA"/>
</dbReference>
<evidence type="ECO:0000256" key="1">
    <source>
        <dbReference type="SAM" id="MobiDB-lite"/>
    </source>
</evidence>